<evidence type="ECO:0000313" key="2">
    <source>
        <dbReference type="EMBL" id="HIR58244.1"/>
    </source>
</evidence>
<dbReference type="InterPro" id="IPR007060">
    <property type="entry name" value="FtsL/DivIC"/>
</dbReference>
<dbReference type="AlphaFoldDB" id="A0A9D1DSG0"/>
<sequence>MKVIKKKKQRGSIILRIAVFAFAAFVAGSLLTQQVQIAEKRRQLEDLQQEIRLQEIKNEDLEQALGDGSDQGDYVERIARESLDYAKPNERVFVNIAGN</sequence>
<organism evidence="2 3">
    <name type="scientific">Candidatus Gallacutalibacter pullicola</name>
    <dbReference type="NCBI Taxonomy" id="2840830"/>
    <lineage>
        <taxon>Bacteria</taxon>
        <taxon>Bacillati</taxon>
        <taxon>Bacillota</taxon>
        <taxon>Clostridia</taxon>
        <taxon>Eubacteriales</taxon>
        <taxon>Candidatus Gallacutalibacter</taxon>
    </lineage>
</organism>
<evidence type="ECO:0000313" key="3">
    <source>
        <dbReference type="Proteomes" id="UP000886785"/>
    </source>
</evidence>
<evidence type="ECO:0000256" key="1">
    <source>
        <dbReference type="SAM" id="Coils"/>
    </source>
</evidence>
<proteinExistence type="predicted"/>
<dbReference type="Proteomes" id="UP000886785">
    <property type="component" value="Unassembled WGS sequence"/>
</dbReference>
<name>A0A9D1DSG0_9FIRM</name>
<gene>
    <name evidence="2" type="ORF">IAA54_11340</name>
</gene>
<accession>A0A9D1DSG0</accession>
<reference evidence="2" key="2">
    <citation type="journal article" date="2021" name="PeerJ">
        <title>Extensive microbial diversity within the chicken gut microbiome revealed by metagenomics and culture.</title>
        <authorList>
            <person name="Gilroy R."/>
            <person name="Ravi A."/>
            <person name="Getino M."/>
            <person name="Pursley I."/>
            <person name="Horton D.L."/>
            <person name="Alikhan N.F."/>
            <person name="Baker D."/>
            <person name="Gharbi K."/>
            <person name="Hall N."/>
            <person name="Watson M."/>
            <person name="Adriaenssens E.M."/>
            <person name="Foster-Nyarko E."/>
            <person name="Jarju S."/>
            <person name="Secka A."/>
            <person name="Antonio M."/>
            <person name="Oren A."/>
            <person name="Chaudhuri R.R."/>
            <person name="La Ragione R."/>
            <person name="Hildebrand F."/>
            <person name="Pallen M.J."/>
        </authorList>
    </citation>
    <scope>NUCLEOTIDE SEQUENCE</scope>
    <source>
        <strain evidence="2">ChiSjej1B19-7085</strain>
    </source>
</reference>
<reference evidence="2" key="1">
    <citation type="submission" date="2020-10" db="EMBL/GenBank/DDBJ databases">
        <authorList>
            <person name="Gilroy R."/>
        </authorList>
    </citation>
    <scope>NUCLEOTIDE SEQUENCE</scope>
    <source>
        <strain evidence="2">ChiSjej1B19-7085</strain>
    </source>
</reference>
<feature type="coiled-coil region" evidence="1">
    <location>
        <begin position="30"/>
        <end position="64"/>
    </location>
</feature>
<dbReference type="Pfam" id="PF04977">
    <property type="entry name" value="DivIC"/>
    <property type="match status" value="1"/>
</dbReference>
<comment type="caution">
    <text evidence="2">The sequence shown here is derived from an EMBL/GenBank/DDBJ whole genome shotgun (WGS) entry which is preliminary data.</text>
</comment>
<protein>
    <submittedName>
        <fullName evidence="2">Septum formation initiator family protein</fullName>
    </submittedName>
</protein>
<dbReference type="EMBL" id="DVHF01000145">
    <property type="protein sequence ID" value="HIR58244.1"/>
    <property type="molecule type" value="Genomic_DNA"/>
</dbReference>
<keyword evidence="1" id="KW-0175">Coiled coil</keyword>